<evidence type="ECO:0008006" key="3">
    <source>
        <dbReference type="Google" id="ProtNLM"/>
    </source>
</evidence>
<name>A0ABS8HLR4_9FIRM</name>
<proteinExistence type="predicted"/>
<dbReference type="RefSeq" id="WP_229533633.1">
    <property type="nucleotide sequence ID" value="NZ_JAJHJB010000002.1"/>
</dbReference>
<keyword evidence="2" id="KW-1185">Reference proteome</keyword>
<evidence type="ECO:0000313" key="2">
    <source>
        <dbReference type="Proteomes" id="UP001165492"/>
    </source>
</evidence>
<comment type="caution">
    <text evidence="1">The sequence shown here is derived from an EMBL/GenBank/DDBJ whole genome shotgun (WGS) entry which is preliminary data.</text>
</comment>
<sequence length="68" mass="7809">MNKQLARIAELEQLIIAAGYHPAQLNDITREVIGTTHLDAITREQSCELIKTLEYYCDFAKRCQKSKL</sequence>
<protein>
    <recommendedName>
        <fullName evidence="3">Phage protein</fullName>
    </recommendedName>
</protein>
<gene>
    <name evidence="1" type="ORF">LMF89_01895</name>
</gene>
<accession>A0ABS8HLR4</accession>
<dbReference type="Proteomes" id="UP001165492">
    <property type="component" value="Unassembled WGS sequence"/>
</dbReference>
<dbReference type="EMBL" id="JAJHJB010000002">
    <property type="protein sequence ID" value="MCC5464113.1"/>
    <property type="molecule type" value="Genomic_DNA"/>
</dbReference>
<evidence type="ECO:0000313" key="1">
    <source>
        <dbReference type="EMBL" id="MCC5464113.1"/>
    </source>
</evidence>
<reference evidence="1" key="1">
    <citation type="submission" date="2021-11" db="EMBL/GenBank/DDBJ databases">
        <title>Description of a new species Pelosinus isolated from the bottom sediments of Lake Baikal.</title>
        <authorList>
            <person name="Zakharyuk A."/>
        </authorList>
    </citation>
    <scope>NUCLEOTIDE SEQUENCE</scope>
    <source>
        <strain evidence="1">Bkl1</strain>
    </source>
</reference>
<organism evidence="1 2">
    <name type="scientific">Pelosinus baikalensis</name>
    <dbReference type="NCBI Taxonomy" id="2892015"/>
    <lineage>
        <taxon>Bacteria</taxon>
        <taxon>Bacillati</taxon>
        <taxon>Bacillota</taxon>
        <taxon>Negativicutes</taxon>
        <taxon>Selenomonadales</taxon>
        <taxon>Sporomusaceae</taxon>
        <taxon>Pelosinus</taxon>
    </lineage>
</organism>